<evidence type="ECO:0000313" key="1">
    <source>
        <dbReference type="EMBL" id="WNQ09160.1"/>
    </source>
</evidence>
<dbReference type="RefSeq" id="WP_315602929.1">
    <property type="nucleotide sequence ID" value="NZ_CP130318.1"/>
</dbReference>
<evidence type="ECO:0000313" key="2">
    <source>
        <dbReference type="Proteomes" id="UP001305702"/>
    </source>
</evidence>
<organism evidence="1 2">
    <name type="scientific">Paenibacillus aurantius</name>
    <dbReference type="NCBI Taxonomy" id="2918900"/>
    <lineage>
        <taxon>Bacteria</taxon>
        <taxon>Bacillati</taxon>
        <taxon>Bacillota</taxon>
        <taxon>Bacilli</taxon>
        <taxon>Bacillales</taxon>
        <taxon>Paenibacillaceae</taxon>
        <taxon>Paenibacillus</taxon>
    </lineage>
</organism>
<name>A0AA96RB56_9BACL</name>
<dbReference type="EMBL" id="CP130318">
    <property type="protein sequence ID" value="WNQ09160.1"/>
    <property type="molecule type" value="Genomic_DNA"/>
</dbReference>
<dbReference type="AlphaFoldDB" id="A0AA96RB56"/>
<dbReference type="Proteomes" id="UP001305702">
    <property type="component" value="Chromosome"/>
</dbReference>
<sequence>MPRKPLSAKELTVEESYTGSVEQTVLVMETLREAWEDPDGLLPVCAGEAGGLQ</sequence>
<keyword evidence="2" id="KW-1185">Reference proteome</keyword>
<accession>A0AA96RB56</accession>
<proteinExistence type="predicted"/>
<protein>
    <submittedName>
        <fullName evidence="1">Uncharacterized protein</fullName>
    </submittedName>
</protein>
<gene>
    <name evidence="1" type="ORF">MJA45_16070</name>
</gene>
<dbReference type="KEGG" id="paun:MJA45_16070"/>
<reference evidence="1 2" key="1">
    <citation type="submission" date="2022-02" db="EMBL/GenBank/DDBJ databases">
        <title>Paenibacillus sp. MBLB1776 Whole Genome Shotgun Sequencing.</title>
        <authorList>
            <person name="Hwang C.Y."/>
            <person name="Cho E.-S."/>
            <person name="Seo M.-J."/>
        </authorList>
    </citation>
    <scope>NUCLEOTIDE SEQUENCE [LARGE SCALE GENOMIC DNA]</scope>
    <source>
        <strain evidence="1 2">MBLB1776</strain>
    </source>
</reference>